<dbReference type="InterPro" id="IPR042335">
    <property type="entry name" value="ANKRD53"/>
</dbReference>
<proteinExistence type="predicted"/>
<evidence type="ECO:0000313" key="2">
    <source>
        <dbReference type="EMBL" id="OAF69802.1"/>
    </source>
</evidence>
<dbReference type="Gene3D" id="1.25.40.20">
    <property type="entry name" value="Ankyrin repeat-containing domain"/>
    <property type="match status" value="1"/>
</dbReference>
<dbReference type="GO" id="GO:0031116">
    <property type="term" value="P:positive regulation of microtubule polymerization"/>
    <property type="evidence" value="ECO:0007669"/>
    <property type="project" value="TreeGrafter"/>
</dbReference>
<dbReference type="PROSITE" id="PS50297">
    <property type="entry name" value="ANK_REP_REGION"/>
    <property type="match status" value="1"/>
</dbReference>
<dbReference type="Pfam" id="PF13637">
    <property type="entry name" value="Ank_4"/>
    <property type="match status" value="1"/>
</dbReference>
<sequence length="314" mass="36831">MHNKKICKSIGDSFAAAAIGHLNWLKTTMFDLQNVIHYDENGMSVLHVAASNKHLNCIKFLVEILNISINLPSKDQLRPLHLMIGNCENSLTCIKYAIKKNADVNCQNESGFTPLHQAAMMGSIESIKLLLRNGSRTDIKDNANHLPEEFAKIWSNKLCARYIASNVWHKKARKKNIELNKLFQKRLNFLNKELEIIKTSKIRKKKIEEFLTWSYNQNKYPHCIFCPEINCEKLVFNNLNSYYNDQKNKNLNNDMYNNIHIKINTSEKAKNYIKYCNLKFNDIERFIERETQTKDKHEYNNIDNLISKRKFQLE</sequence>
<dbReference type="AlphaFoldDB" id="A0A177B7Y7"/>
<dbReference type="InterPro" id="IPR036770">
    <property type="entry name" value="Ankyrin_rpt-contain_sf"/>
</dbReference>
<dbReference type="Proteomes" id="UP000078046">
    <property type="component" value="Unassembled WGS sequence"/>
</dbReference>
<dbReference type="GO" id="GO:1902412">
    <property type="term" value="P:regulation of mitotic cytokinesis"/>
    <property type="evidence" value="ECO:0007669"/>
    <property type="project" value="InterPro"/>
</dbReference>
<dbReference type="InterPro" id="IPR002110">
    <property type="entry name" value="Ankyrin_rpt"/>
</dbReference>
<reference evidence="2 3" key="1">
    <citation type="submission" date="2016-04" db="EMBL/GenBank/DDBJ databases">
        <title>The genome of Intoshia linei affirms orthonectids as highly simplified spiralians.</title>
        <authorList>
            <person name="Mikhailov K.V."/>
            <person name="Slusarev G.S."/>
            <person name="Nikitin M.A."/>
            <person name="Logacheva M.D."/>
            <person name="Penin A."/>
            <person name="Aleoshin V."/>
            <person name="Panchin Y.V."/>
        </authorList>
    </citation>
    <scope>NUCLEOTIDE SEQUENCE [LARGE SCALE GENOMIC DNA]</scope>
    <source>
        <strain evidence="2">Intl2013</strain>
        <tissue evidence="2">Whole animal</tissue>
    </source>
</reference>
<dbReference type="PANTHER" id="PTHR24160:SF1">
    <property type="entry name" value="ANKYRIN REPEAT DOMAIN-CONTAINING PROTEIN 53"/>
    <property type="match status" value="1"/>
</dbReference>
<accession>A0A177B7Y7</accession>
<dbReference type="OrthoDB" id="19014at2759"/>
<dbReference type="GO" id="GO:0060236">
    <property type="term" value="P:regulation of mitotic spindle organization"/>
    <property type="evidence" value="ECO:0007669"/>
    <property type="project" value="TreeGrafter"/>
</dbReference>
<keyword evidence="1" id="KW-0040">ANK repeat</keyword>
<gene>
    <name evidence="2" type="ORF">A3Q56_02461</name>
</gene>
<dbReference type="GO" id="GO:0000922">
    <property type="term" value="C:spindle pole"/>
    <property type="evidence" value="ECO:0007669"/>
    <property type="project" value="TreeGrafter"/>
</dbReference>
<keyword evidence="3" id="KW-1185">Reference proteome</keyword>
<dbReference type="PROSITE" id="PS50088">
    <property type="entry name" value="ANK_REPEAT"/>
    <property type="match status" value="1"/>
</dbReference>
<evidence type="ECO:0000313" key="3">
    <source>
        <dbReference type="Proteomes" id="UP000078046"/>
    </source>
</evidence>
<dbReference type="EMBL" id="LWCA01000228">
    <property type="protein sequence ID" value="OAF69802.1"/>
    <property type="molecule type" value="Genomic_DNA"/>
</dbReference>
<evidence type="ECO:0000256" key="1">
    <source>
        <dbReference type="PROSITE-ProRule" id="PRU00023"/>
    </source>
</evidence>
<name>A0A177B7Y7_9BILA</name>
<dbReference type="GO" id="GO:0007080">
    <property type="term" value="P:mitotic metaphase chromosome alignment"/>
    <property type="evidence" value="ECO:0007669"/>
    <property type="project" value="TreeGrafter"/>
</dbReference>
<dbReference type="Pfam" id="PF00023">
    <property type="entry name" value="Ank"/>
    <property type="match status" value="1"/>
</dbReference>
<dbReference type="SUPFAM" id="SSF48403">
    <property type="entry name" value="Ankyrin repeat"/>
    <property type="match status" value="1"/>
</dbReference>
<dbReference type="SMART" id="SM00248">
    <property type="entry name" value="ANK"/>
    <property type="match status" value="3"/>
</dbReference>
<organism evidence="2 3">
    <name type="scientific">Intoshia linei</name>
    <dbReference type="NCBI Taxonomy" id="1819745"/>
    <lineage>
        <taxon>Eukaryota</taxon>
        <taxon>Metazoa</taxon>
        <taxon>Spiralia</taxon>
        <taxon>Lophotrochozoa</taxon>
        <taxon>Mesozoa</taxon>
        <taxon>Orthonectida</taxon>
        <taxon>Rhopaluridae</taxon>
        <taxon>Intoshia</taxon>
    </lineage>
</organism>
<protein>
    <submittedName>
        <fullName evidence="2">Uncharacterized protein</fullName>
    </submittedName>
</protein>
<dbReference type="PANTHER" id="PTHR24160">
    <property type="entry name" value="ANKYRIN REPEAT DOMAIN-CONTAINING PROTEIN 53"/>
    <property type="match status" value="1"/>
</dbReference>
<feature type="repeat" description="ANK" evidence="1">
    <location>
        <begin position="110"/>
        <end position="142"/>
    </location>
</feature>
<comment type="caution">
    <text evidence="2">The sequence shown here is derived from an EMBL/GenBank/DDBJ whole genome shotgun (WGS) entry which is preliminary data.</text>
</comment>